<keyword evidence="3" id="KW-0175">Coiled coil</keyword>
<feature type="region of interest" description="Disordered" evidence="4">
    <location>
        <begin position="255"/>
        <end position="342"/>
    </location>
</feature>
<dbReference type="Pfam" id="PF24245">
    <property type="entry name" value="INO80F"/>
    <property type="match status" value="1"/>
</dbReference>
<dbReference type="Gene3D" id="1.10.30.10">
    <property type="entry name" value="High mobility group box domain"/>
    <property type="match status" value="1"/>
</dbReference>
<gene>
    <name evidence="6" type="primary">NHP10</name>
    <name evidence="6" type="ORF">SEPCBS57363_001613</name>
</gene>
<feature type="region of interest" description="Disordered" evidence="4">
    <location>
        <begin position="194"/>
        <end position="229"/>
    </location>
</feature>
<evidence type="ECO:0000256" key="3">
    <source>
        <dbReference type="SAM" id="Coils"/>
    </source>
</evidence>
<feature type="compositionally biased region" description="Basic and acidic residues" evidence="4">
    <location>
        <begin position="194"/>
        <end position="204"/>
    </location>
</feature>
<dbReference type="InterPro" id="IPR056513">
    <property type="entry name" value="INO80F"/>
</dbReference>
<organism evidence="6 7">
    <name type="scientific">Sporothrix epigloea</name>
    <dbReference type="NCBI Taxonomy" id="1892477"/>
    <lineage>
        <taxon>Eukaryota</taxon>
        <taxon>Fungi</taxon>
        <taxon>Dikarya</taxon>
        <taxon>Ascomycota</taxon>
        <taxon>Pezizomycotina</taxon>
        <taxon>Sordariomycetes</taxon>
        <taxon>Sordariomycetidae</taxon>
        <taxon>Ophiostomatales</taxon>
        <taxon>Ophiostomataceae</taxon>
        <taxon>Sporothrix</taxon>
    </lineage>
</organism>
<dbReference type="EMBL" id="CAWUOM010000017">
    <property type="protein sequence ID" value="CAK7265497.1"/>
    <property type="molecule type" value="Genomic_DNA"/>
</dbReference>
<evidence type="ECO:0000256" key="1">
    <source>
        <dbReference type="ARBA" id="ARBA00004123"/>
    </source>
</evidence>
<evidence type="ECO:0000259" key="5">
    <source>
        <dbReference type="Pfam" id="PF24245"/>
    </source>
</evidence>
<name>A0ABP0DDV4_9PEZI</name>
<sequence>MAPSTSPSATTLPPSVEEAYRRKCVRLKKRTSDIEEANDAVRVRLARLKRQVEKQRLERAFLLEQLAKRTSTNVEDSDGSPSPPATPKDKPLRIKRGPRKFLNGEGSGAPGSTFISQNVDPLSPSSDVFNGQSQPPQFSTSSRRGSRKSKAGKGDDDDDDDKEDRGRTPASAKRSAVKAFDLYCREMRPTLLEKKKADKRKGLVGDDGDDVDMEDAFAEDDEDDEAAGLSISAALSRGWSEMEQVEKDEYEARATQEQAKYKKAKDVTRQRKQKAKEVKNLGYKEDTEVGDDEADEGDAKTGSKATVKIKPEAARSKVRLDTEMADSDTVQAATKSKDDQVA</sequence>
<evidence type="ECO:0000313" key="7">
    <source>
        <dbReference type="Proteomes" id="UP001642501"/>
    </source>
</evidence>
<feature type="compositionally biased region" description="Basic and acidic residues" evidence="4">
    <location>
        <begin position="309"/>
        <end position="322"/>
    </location>
</feature>
<keyword evidence="7" id="KW-1185">Reference proteome</keyword>
<dbReference type="Proteomes" id="UP001642501">
    <property type="component" value="Unassembled WGS sequence"/>
</dbReference>
<keyword evidence="2" id="KW-0539">Nucleus</keyword>
<feature type="compositionally biased region" description="Polar residues" evidence="4">
    <location>
        <begin position="113"/>
        <end position="140"/>
    </location>
</feature>
<feature type="coiled-coil region" evidence="3">
    <location>
        <begin position="38"/>
        <end position="65"/>
    </location>
</feature>
<evidence type="ECO:0000256" key="4">
    <source>
        <dbReference type="SAM" id="MobiDB-lite"/>
    </source>
</evidence>
<comment type="caution">
    <text evidence="6">The sequence shown here is derived from an EMBL/GenBank/DDBJ whole genome shotgun (WGS) entry which is preliminary data.</text>
</comment>
<dbReference type="InterPro" id="IPR036910">
    <property type="entry name" value="HMG_box_dom_sf"/>
</dbReference>
<proteinExistence type="predicted"/>
<feature type="region of interest" description="Disordered" evidence="4">
    <location>
        <begin position="65"/>
        <end position="179"/>
    </location>
</feature>
<evidence type="ECO:0000256" key="2">
    <source>
        <dbReference type="ARBA" id="ARBA00023242"/>
    </source>
</evidence>
<feature type="compositionally biased region" description="Basic and acidic residues" evidence="4">
    <location>
        <begin position="264"/>
        <end position="287"/>
    </location>
</feature>
<reference evidence="6 7" key="1">
    <citation type="submission" date="2024-01" db="EMBL/GenBank/DDBJ databases">
        <authorList>
            <person name="Allen C."/>
            <person name="Tagirdzhanova G."/>
        </authorList>
    </citation>
    <scope>NUCLEOTIDE SEQUENCE [LARGE SCALE GENOMIC DNA]</scope>
    <source>
        <strain evidence="6 7">CBS 573.63</strain>
    </source>
</reference>
<feature type="compositionally biased region" description="Acidic residues" evidence="4">
    <location>
        <begin position="206"/>
        <end position="226"/>
    </location>
</feature>
<comment type="subcellular location">
    <subcellularLocation>
        <location evidence="1">Nucleus</location>
    </subcellularLocation>
</comment>
<feature type="domain" description="INO80 complex subunit F" evidence="5">
    <location>
        <begin position="20"/>
        <end position="66"/>
    </location>
</feature>
<protein>
    <submittedName>
        <fullName evidence="6">Non-histone protein</fullName>
    </submittedName>
</protein>
<accession>A0ABP0DDV4</accession>
<evidence type="ECO:0000313" key="6">
    <source>
        <dbReference type="EMBL" id="CAK7265497.1"/>
    </source>
</evidence>